<protein>
    <submittedName>
        <fullName evidence="2">DUF3560 domain-containing protein</fullName>
    </submittedName>
</protein>
<comment type="caution">
    <text evidence="2">The sequence shown here is derived from an EMBL/GenBank/DDBJ whole genome shotgun (WGS) entry which is preliminary data.</text>
</comment>
<feature type="compositionally biased region" description="Basic and acidic residues" evidence="1">
    <location>
        <begin position="107"/>
        <end position="117"/>
    </location>
</feature>
<dbReference type="Pfam" id="PF12083">
    <property type="entry name" value="DUF3560"/>
    <property type="match status" value="1"/>
</dbReference>
<organism evidence="2 3">
    <name type="scientific">Micromonospora rubida</name>
    <dbReference type="NCBI Taxonomy" id="2697657"/>
    <lineage>
        <taxon>Bacteria</taxon>
        <taxon>Bacillati</taxon>
        <taxon>Actinomycetota</taxon>
        <taxon>Actinomycetes</taxon>
        <taxon>Micromonosporales</taxon>
        <taxon>Micromonosporaceae</taxon>
        <taxon>Micromonospora</taxon>
    </lineage>
</organism>
<dbReference type="RefSeq" id="WP_387020289.1">
    <property type="nucleotide sequence ID" value="NZ_JBIRPU010000004.1"/>
</dbReference>
<feature type="region of interest" description="Disordered" evidence="1">
    <location>
        <begin position="1"/>
        <end position="20"/>
    </location>
</feature>
<reference evidence="2 3" key="1">
    <citation type="submission" date="2024-10" db="EMBL/GenBank/DDBJ databases">
        <title>The Natural Products Discovery Center: Release of the First 8490 Sequenced Strains for Exploring Actinobacteria Biosynthetic Diversity.</title>
        <authorList>
            <person name="Kalkreuter E."/>
            <person name="Kautsar S.A."/>
            <person name="Yang D."/>
            <person name="Bader C.D."/>
            <person name="Teijaro C.N."/>
            <person name="Fluegel L."/>
            <person name="Davis C.M."/>
            <person name="Simpson J.R."/>
            <person name="Lauterbach L."/>
            <person name="Steele A.D."/>
            <person name="Gui C."/>
            <person name="Meng S."/>
            <person name="Li G."/>
            <person name="Viehrig K."/>
            <person name="Ye F."/>
            <person name="Su P."/>
            <person name="Kiefer A.F."/>
            <person name="Nichols A."/>
            <person name="Cepeda A.J."/>
            <person name="Yan W."/>
            <person name="Fan B."/>
            <person name="Jiang Y."/>
            <person name="Adhikari A."/>
            <person name="Zheng C.-J."/>
            <person name="Schuster L."/>
            <person name="Cowan T.M."/>
            <person name="Smanski M.J."/>
            <person name="Chevrette M.G."/>
            <person name="De Carvalho L.P.S."/>
            <person name="Shen B."/>
        </authorList>
    </citation>
    <scope>NUCLEOTIDE SEQUENCE [LARGE SCALE GENOMIC DNA]</scope>
    <source>
        <strain evidence="2 3">NPDC021253</strain>
    </source>
</reference>
<name>A0ABW7SH46_9ACTN</name>
<evidence type="ECO:0000313" key="2">
    <source>
        <dbReference type="EMBL" id="MFI0793020.1"/>
    </source>
</evidence>
<feature type="compositionally biased region" description="Basic and acidic residues" evidence="1">
    <location>
        <begin position="133"/>
        <end position="146"/>
    </location>
</feature>
<evidence type="ECO:0000313" key="3">
    <source>
        <dbReference type="Proteomes" id="UP001611075"/>
    </source>
</evidence>
<feature type="region of interest" description="Disordered" evidence="1">
    <location>
        <begin position="83"/>
        <end position="146"/>
    </location>
</feature>
<keyword evidence="3" id="KW-1185">Reference proteome</keyword>
<sequence>MITISHTHSDGTTLDGSTPQDGVLDLVALHGFIYRRYAGIHLPHTRDTFSDTDRINAAAESLRAAGFTVTITIDDQWRPAAVREAEREDRAGTRADRLSERATAADARADAARDRADQLSAGRPGGQPILIGHHSENKARRDQERSDALRFTAIDESAYAAHLGRRADGARDNEDAKHHPRAIANRIEELSAGIRRWERSRDNPQSSDEFRRRAQLHIDRDSEDRAHQRAKLAAMAQSGQFVPWTRDDFRVGDHVRVGGYGWHKVTRVNAKSVSVAEGGHLPTVAYRHIHGRRRDGQQLDTPAGIPWPVEHARRVGQWVDLRAQTRRVPPDSATRHKRYCVQAAQRIAHGLDLDAADSEVTAFAQQVTDLDNCRELAMFYLDIYQQLLDGTPPAEVSAGVTPLAITPAWRIPAHDPAERRASELRPGDLIKGLWDSSSSGRYLWRHFAGPVADVSPAHSRPTGSWMSVTLVDGTTREDKTHARYAVYPAGTWEATAPA</sequence>
<dbReference type="Proteomes" id="UP001611075">
    <property type="component" value="Unassembled WGS sequence"/>
</dbReference>
<evidence type="ECO:0000256" key="1">
    <source>
        <dbReference type="SAM" id="MobiDB-lite"/>
    </source>
</evidence>
<gene>
    <name evidence="2" type="ORF">ACH4OY_10015</name>
</gene>
<feature type="compositionally biased region" description="Basic and acidic residues" evidence="1">
    <location>
        <begin position="83"/>
        <end position="100"/>
    </location>
</feature>
<dbReference type="EMBL" id="JBIRPU010000004">
    <property type="protein sequence ID" value="MFI0793020.1"/>
    <property type="molecule type" value="Genomic_DNA"/>
</dbReference>
<proteinExistence type="predicted"/>
<dbReference type="InterPro" id="IPR021944">
    <property type="entry name" value="DUF3560"/>
</dbReference>
<accession>A0ABW7SH46</accession>